<evidence type="ECO:0000313" key="2">
    <source>
        <dbReference type="EMBL" id="PWW81086.1"/>
    </source>
</evidence>
<reference evidence="3" key="1">
    <citation type="submission" date="2017-10" db="EMBL/GenBank/DDBJ databases">
        <authorList>
            <person name="Gaisin V.A."/>
            <person name="Rysina M.S."/>
            <person name="Grouzdev D.S."/>
        </authorList>
    </citation>
    <scope>NUCLEOTIDE SEQUENCE [LARGE SCALE GENOMIC DNA]</scope>
    <source>
        <strain evidence="3">V1</strain>
    </source>
</reference>
<keyword evidence="3" id="KW-1185">Reference proteome</keyword>
<gene>
    <name evidence="2" type="ORF">CR164_11925</name>
</gene>
<dbReference type="Proteomes" id="UP000246278">
    <property type="component" value="Unassembled WGS sequence"/>
</dbReference>
<feature type="region of interest" description="Disordered" evidence="1">
    <location>
        <begin position="1"/>
        <end position="59"/>
    </location>
</feature>
<dbReference type="AlphaFoldDB" id="A0A317T6H9"/>
<feature type="compositionally biased region" description="Basic and acidic residues" evidence="1">
    <location>
        <begin position="20"/>
        <end position="33"/>
    </location>
</feature>
<comment type="caution">
    <text evidence="2">The sequence shown here is derived from an EMBL/GenBank/DDBJ whole genome shotgun (WGS) entry which is preliminary data.</text>
</comment>
<evidence type="ECO:0000256" key="1">
    <source>
        <dbReference type="SAM" id="MobiDB-lite"/>
    </source>
</evidence>
<proteinExistence type="predicted"/>
<dbReference type="EMBL" id="PDNZ01000010">
    <property type="protein sequence ID" value="PWW81086.1"/>
    <property type="molecule type" value="Genomic_DNA"/>
</dbReference>
<name>A0A317T6H9_9CHLB</name>
<sequence length="59" mass="6913">MKAGDSKAFVNNTKNFHPAESPRTREKRKEAISKKPHQWQKPEKNRMTELLREQSHAAL</sequence>
<protein>
    <submittedName>
        <fullName evidence="2">Uncharacterized protein</fullName>
    </submittedName>
</protein>
<evidence type="ECO:0000313" key="3">
    <source>
        <dbReference type="Proteomes" id="UP000246278"/>
    </source>
</evidence>
<feature type="compositionally biased region" description="Basic and acidic residues" evidence="1">
    <location>
        <begin position="40"/>
        <end position="59"/>
    </location>
</feature>
<organism evidence="2 3">
    <name type="scientific">Prosthecochloris marina</name>
    <dbReference type="NCBI Taxonomy" id="2017681"/>
    <lineage>
        <taxon>Bacteria</taxon>
        <taxon>Pseudomonadati</taxon>
        <taxon>Chlorobiota</taxon>
        <taxon>Chlorobiia</taxon>
        <taxon>Chlorobiales</taxon>
        <taxon>Chlorobiaceae</taxon>
        <taxon>Prosthecochloris</taxon>
    </lineage>
</organism>
<accession>A0A317T6H9</accession>